<keyword evidence="3" id="KW-1185">Reference proteome</keyword>
<dbReference type="OMA" id="TAFYFAH"/>
<reference evidence="2" key="1">
    <citation type="submission" date="2021-01" db="EMBL/GenBank/DDBJ databases">
        <authorList>
            <consortium name="Genoscope - CEA"/>
            <person name="William W."/>
        </authorList>
    </citation>
    <scope>NUCLEOTIDE SEQUENCE</scope>
</reference>
<name>A0A8S1MGD8_PARPR</name>
<organism evidence="2 3">
    <name type="scientific">Paramecium primaurelia</name>
    <dbReference type="NCBI Taxonomy" id="5886"/>
    <lineage>
        <taxon>Eukaryota</taxon>
        <taxon>Sar</taxon>
        <taxon>Alveolata</taxon>
        <taxon>Ciliophora</taxon>
        <taxon>Intramacronucleata</taxon>
        <taxon>Oligohymenophorea</taxon>
        <taxon>Peniculida</taxon>
        <taxon>Parameciidae</taxon>
        <taxon>Paramecium</taxon>
    </lineage>
</organism>
<protein>
    <submittedName>
        <fullName evidence="2">Uncharacterized protein</fullName>
    </submittedName>
</protein>
<accession>A0A8S1MGD8</accession>
<sequence length="178" mass="20774">MIKKAYQSVKNIWKLFYNEKLKFIDEFEEKMSLKIQQHQAKYESSFQRQIRFTQFRVCLRYLIGGMLITSVSIFFTDKIHDPNRPMDVSIELLECTNNMDERAFFAFDEIIKKGQDMKTLDVSTYCALGNMLASINQSEFSQTAFYFAHLKNHKEIKANSDLQFETVTKSKSGGAEGQ</sequence>
<comment type="caution">
    <text evidence="2">The sequence shown here is derived from an EMBL/GenBank/DDBJ whole genome shotgun (WGS) entry which is preliminary data.</text>
</comment>
<dbReference type="AlphaFoldDB" id="A0A8S1MGD8"/>
<proteinExistence type="predicted"/>
<dbReference type="EMBL" id="CAJJDM010000055">
    <property type="protein sequence ID" value="CAD8075726.1"/>
    <property type="molecule type" value="Genomic_DNA"/>
</dbReference>
<evidence type="ECO:0000256" key="1">
    <source>
        <dbReference type="SAM" id="Phobius"/>
    </source>
</evidence>
<evidence type="ECO:0000313" key="2">
    <source>
        <dbReference type="EMBL" id="CAD8075726.1"/>
    </source>
</evidence>
<keyword evidence="1" id="KW-1133">Transmembrane helix</keyword>
<keyword evidence="1" id="KW-0472">Membrane</keyword>
<evidence type="ECO:0000313" key="3">
    <source>
        <dbReference type="Proteomes" id="UP000688137"/>
    </source>
</evidence>
<feature type="transmembrane region" description="Helical" evidence="1">
    <location>
        <begin position="57"/>
        <end position="75"/>
    </location>
</feature>
<gene>
    <name evidence="2" type="ORF">PPRIM_AZ9-3.1.T0550032</name>
</gene>
<keyword evidence="1" id="KW-0812">Transmembrane</keyword>
<dbReference type="Proteomes" id="UP000688137">
    <property type="component" value="Unassembled WGS sequence"/>
</dbReference>